<dbReference type="PANTHER" id="PTHR13369:SF3">
    <property type="entry name" value="METHYLTRANSFERASE DOMAIN-CONTAINING PROTEIN"/>
    <property type="match status" value="1"/>
</dbReference>
<dbReference type="EMBL" id="CAFAAU010000011">
    <property type="protein sequence ID" value="CAB4804047.1"/>
    <property type="molecule type" value="Genomic_DNA"/>
</dbReference>
<sequence length="399" mass="44127">MRNKLVLDEVLREGALKTCQTNSLVRVVLSGRRRNMQTEHERIDIRPVEIKGSILLQLTHSDGRATTTRNIAPESTAVLELLSSGYANITIDSVDESMSIRVTKSGDALVHYEKIVLQQDLAHDKKKERLLDPADPFLLEVGISDHKGQIKPSKNDKYKQVEEFLRLLVPTLNSAIEAGQIEKPSKIKPLSVVDLGCGHAYLTFAAHQYLRSIGMNIHVTGIDIRPASRDRNNAIAVSLGISESITFKAEEIANTTAQQADIAIALHACDTATDDAIAWAVNGGAKLLLIAPCCHHDIQKQMEETPEPWGALTKFGVLKERMGDLLTDALRAQILRIVGYRVEVIEFIGGEHTPRNIMIRAVKTGAQPDSLDIERYREITTQWGIVPALSKKIPTFTIS</sequence>
<protein>
    <submittedName>
        <fullName evidence="4">Unannotated protein</fullName>
    </submittedName>
</protein>
<dbReference type="EMBL" id="CAFBQD010000002">
    <property type="protein sequence ID" value="CAB5044944.1"/>
    <property type="molecule type" value="Genomic_DNA"/>
</dbReference>
<evidence type="ECO:0000313" key="2">
    <source>
        <dbReference type="EMBL" id="CAB4695022.1"/>
    </source>
</evidence>
<evidence type="ECO:0000259" key="1">
    <source>
        <dbReference type="Pfam" id="PF13679"/>
    </source>
</evidence>
<dbReference type="SUPFAM" id="SSF53335">
    <property type="entry name" value="S-adenosyl-L-methionine-dependent methyltransferases"/>
    <property type="match status" value="1"/>
</dbReference>
<name>A0A6J6YEL6_9ZZZZ</name>
<feature type="domain" description="Methyltransferase" evidence="1">
    <location>
        <begin position="156"/>
        <end position="301"/>
    </location>
</feature>
<reference evidence="4" key="1">
    <citation type="submission" date="2020-05" db="EMBL/GenBank/DDBJ databases">
        <authorList>
            <person name="Chiriac C."/>
            <person name="Salcher M."/>
            <person name="Ghai R."/>
            <person name="Kavagutti S V."/>
        </authorList>
    </citation>
    <scope>NUCLEOTIDE SEQUENCE</scope>
</reference>
<dbReference type="GO" id="GO:0005737">
    <property type="term" value="C:cytoplasm"/>
    <property type="evidence" value="ECO:0007669"/>
    <property type="project" value="TreeGrafter"/>
</dbReference>
<evidence type="ECO:0000313" key="3">
    <source>
        <dbReference type="EMBL" id="CAB4760140.1"/>
    </source>
</evidence>
<dbReference type="PANTHER" id="PTHR13369">
    <property type="match status" value="1"/>
</dbReference>
<dbReference type="InterPro" id="IPR025714">
    <property type="entry name" value="Methyltranfer_dom"/>
</dbReference>
<evidence type="ECO:0000313" key="5">
    <source>
        <dbReference type="EMBL" id="CAB4853823.1"/>
    </source>
</evidence>
<evidence type="ECO:0000313" key="7">
    <source>
        <dbReference type="EMBL" id="CAB5044944.1"/>
    </source>
</evidence>
<dbReference type="Gene3D" id="3.40.50.150">
    <property type="entry name" value="Vaccinia Virus protein VP39"/>
    <property type="match status" value="1"/>
</dbReference>
<dbReference type="EMBL" id="CAFBQM010000001">
    <property type="protein sequence ID" value="CAB5050600.1"/>
    <property type="molecule type" value="Genomic_DNA"/>
</dbReference>
<evidence type="ECO:0000313" key="4">
    <source>
        <dbReference type="EMBL" id="CAB4804047.1"/>
    </source>
</evidence>
<evidence type="ECO:0000313" key="8">
    <source>
        <dbReference type="EMBL" id="CAB5050600.1"/>
    </source>
</evidence>
<accession>A0A6J6YEL6</accession>
<organism evidence="4">
    <name type="scientific">freshwater metagenome</name>
    <dbReference type="NCBI Taxonomy" id="449393"/>
    <lineage>
        <taxon>unclassified sequences</taxon>
        <taxon>metagenomes</taxon>
        <taxon>ecological metagenomes</taxon>
    </lineage>
</organism>
<dbReference type="AlphaFoldDB" id="A0A6J6YEL6"/>
<dbReference type="Pfam" id="PF13679">
    <property type="entry name" value="Methyltransf_32"/>
    <property type="match status" value="1"/>
</dbReference>
<proteinExistence type="predicted"/>
<gene>
    <name evidence="2" type="ORF">UFOPK2627_00129</name>
    <name evidence="3" type="ORF">UFOPK2879_00178</name>
    <name evidence="4" type="ORF">UFOPK3078_00551</name>
    <name evidence="5" type="ORF">UFOPK3288_00030</name>
    <name evidence="6" type="ORF">UFOPK3990_00187</name>
    <name evidence="7" type="ORF">UFOPK4245_00185</name>
    <name evidence="8" type="ORF">UFOPK4337_00012</name>
</gene>
<dbReference type="EMBL" id="CAFBLC010000001">
    <property type="protein sequence ID" value="CAB4853823.1"/>
    <property type="molecule type" value="Genomic_DNA"/>
</dbReference>
<dbReference type="InterPro" id="IPR029063">
    <property type="entry name" value="SAM-dependent_MTases_sf"/>
</dbReference>
<evidence type="ECO:0000313" key="6">
    <source>
        <dbReference type="EMBL" id="CAB4977556.1"/>
    </source>
</evidence>
<dbReference type="EMBL" id="CAEZYA010000002">
    <property type="protein sequence ID" value="CAB4695022.1"/>
    <property type="molecule type" value="Genomic_DNA"/>
</dbReference>
<dbReference type="EMBL" id="CAEZZN010000003">
    <property type="protein sequence ID" value="CAB4760140.1"/>
    <property type="molecule type" value="Genomic_DNA"/>
</dbReference>
<dbReference type="EMBL" id="CAFBOQ010000003">
    <property type="protein sequence ID" value="CAB4977556.1"/>
    <property type="molecule type" value="Genomic_DNA"/>
</dbReference>